<proteinExistence type="predicted"/>
<dbReference type="Proteomes" id="UP000824261">
    <property type="component" value="Unassembled WGS sequence"/>
</dbReference>
<comment type="caution">
    <text evidence="1">The sequence shown here is derived from an EMBL/GenBank/DDBJ whole genome shotgun (WGS) entry which is preliminary data.</text>
</comment>
<reference evidence="1" key="2">
    <citation type="journal article" date="2021" name="PeerJ">
        <title>Extensive microbial diversity within the chicken gut microbiome revealed by metagenomics and culture.</title>
        <authorList>
            <person name="Gilroy R."/>
            <person name="Ravi A."/>
            <person name="Getino M."/>
            <person name="Pursley I."/>
            <person name="Horton D.L."/>
            <person name="Alikhan N.F."/>
            <person name="Baker D."/>
            <person name="Gharbi K."/>
            <person name="Hall N."/>
            <person name="Watson M."/>
            <person name="Adriaenssens E.M."/>
            <person name="Foster-Nyarko E."/>
            <person name="Jarju S."/>
            <person name="Secka A."/>
            <person name="Antonio M."/>
            <person name="Oren A."/>
            <person name="Chaudhuri R.R."/>
            <person name="La Ragione R."/>
            <person name="Hildebrand F."/>
            <person name="Pallen M.J."/>
        </authorList>
    </citation>
    <scope>NUCLEOTIDE SEQUENCE</scope>
    <source>
        <strain evidence="1">ChiGjej1B1-2707</strain>
    </source>
</reference>
<organism evidence="1 2">
    <name type="scientific">Candidatus Aveggerthella stercoripullorum</name>
    <dbReference type="NCBI Taxonomy" id="2840688"/>
    <lineage>
        <taxon>Bacteria</taxon>
        <taxon>Bacillati</taxon>
        <taxon>Actinomycetota</taxon>
        <taxon>Coriobacteriia</taxon>
        <taxon>Eggerthellales</taxon>
        <taxon>Eggerthellaceae</taxon>
        <taxon>Eggerthellaceae incertae sedis</taxon>
        <taxon>Candidatus Aveggerthella</taxon>
    </lineage>
</organism>
<accession>A0A9D1A0Y5</accession>
<reference evidence="1" key="1">
    <citation type="submission" date="2020-10" db="EMBL/GenBank/DDBJ databases">
        <authorList>
            <person name="Gilroy R."/>
        </authorList>
    </citation>
    <scope>NUCLEOTIDE SEQUENCE</scope>
    <source>
        <strain evidence="1">ChiGjej1B1-2707</strain>
    </source>
</reference>
<name>A0A9D1A0Y5_9ACTN</name>
<protein>
    <submittedName>
        <fullName evidence="1">Uncharacterized protein</fullName>
    </submittedName>
</protein>
<dbReference type="AlphaFoldDB" id="A0A9D1A0Y5"/>
<evidence type="ECO:0000313" key="1">
    <source>
        <dbReference type="EMBL" id="HIR01795.1"/>
    </source>
</evidence>
<gene>
    <name evidence="1" type="ORF">IAA69_05990</name>
</gene>
<sequence length="87" mass="9924">MDLIAIHPNSYKHGLDGNAIEHDWRNAFEWLRRDRDDGKTEYVLLGVDHQGRLVELVARSVGNDGYIVFHANTPPSRRVLEELGLMG</sequence>
<evidence type="ECO:0000313" key="2">
    <source>
        <dbReference type="Proteomes" id="UP000824261"/>
    </source>
</evidence>
<dbReference type="EMBL" id="DVGB01000073">
    <property type="protein sequence ID" value="HIR01795.1"/>
    <property type="molecule type" value="Genomic_DNA"/>
</dbReference>